<feature type="chain" id="PRO_5012051564" description="F5/8 type C domain-containing protein" evidence="1">
    <location>
        <begin position="24"/>
        <end position="214"/>
    </location>
</feature>
<dbReference type="EMBL" id="FUKJ01000199">
    <property type="protein sequence ID" value="SJM92585.1"/>
    <property type="molecule type" value="Genomic_DNA"/>
</dbReference>
<evidence type="ECO:0000256" key="1">
    <source>
        <dbReference type="SAM" id="SignalP"/>
    </source>
</evidence>
<dbReference type="AlphaFoldDB" id="A0A1R4H8J5"/>
<sequence length="214" mass="22839">MKLKFLALAVMANSIILAPPVVGATFIKPVSVEASSTIKDVGLDKENLINGIGLDGELHDTDFTNMWLSESVTATLTFDLGDIYGLGGAYVWQYNPGNGSTGSGVKQFDILTSLDDILFTPVLSATLAQGDGIDGWFSPELKVFTKTARYVKFSILSNYNTSSSYSGLSEVRFKSGLPVPEPDVTSLLALAVLGLFTLRGKNHFFSQKSGVGAI</sequence>
<gene>
    <name evidence="2" type="ORF">CRENPOLYSF2_2780003</name>
</gene>
<feature type="signal peptide" evidence="1">
    <location>
        <begin position="1"/>
        <end position="23"/>
    </location>
</feature>
<protein>
    <recommendedName>
        <fullName evidence="4">F5/8 type C domain-containing protein</fullName>
    </recommendedName>
</protein>
<evidence type="ECO:0000313" key="2">
    <source>
        <dbReference type="EMBL" id="SJM92585.1"/>
    </source>
</evidence>
<reference evidence="3" key="1">
    <citation type="submission" date="2017-02" db="EMBL/GenBank/DDBJ databases">
        <authorList>
            <person name="Daims H."/>
        </authorList>
    </citation>
    <scope>NUCLEOTIDE SEQUENCE [LARGE SCALE GENOMIC DNA]</scope>
</reference>
<evidence type="ECO:0000313" key="3">
    <source>
        <dbReference type="Proteomes" id="UP000195442"/>
    </source>
</evidence>
<evidence type="ECO:0008006" key="4">
    <source>
        <dbReference type="Google" id="ProtNLM"/>
    </source>
</evidence>
<keyword evidence="1" id="KW-0732">Signal</keyword>
<keyword evidence="3" id="KW-1185">Reference proteome</keyword>
<dbReference type="RefSeq" id="WP_087147028.1">
    <property type="nucleotide sequence ID" value="NZ_FUKJ01000199.1"/>
</dbReference>
<dbReference type="Gene3D" id="2.60.120.260">
    <property type="entry name" value="Galactose-binding domain-like"/>
    <property type="match status" value="1"/>
</dbReference>
<name>A0A1R4H8J5_9GAMM</name>
<dbReference type="SUPFAM" id="SSF49785">
    <property type="entry name" value="Galactose-binding domain-like"/>
    <property type="match status" value="1"/>
</dbReference>
<dbReference type="Proteomes" id="UP000195442">
    <property type="component" value="Unassembled WGS sequence"/>
</dbReference>
<accession>A0A1R4H8J5</accession>
<proteinExistence type="predicted"/>
<dbReference type="OrthoDB" id="7211137at2"/>
<organism evidence="2 3">
    <name type="scientific">Crenothrix polyspora</name>
    <dbReference type="NCBI Taxonomy" id="360316"/>
    <lineage>
        <taxon>Bacteria</taxon>
        <taxon>Pseudomonadati</taxon>
        <taxon>Pseudomonadota</taxon>
        <taxon>Gammaproteobacteria</taxon>
        <taxon>Methylococcales</taxon>
        <taxon>Crenotrichaceae</taxon>
        <taxon>Crenothrix</taxon>
    </lineage>
</organism>
<dbReference type="InterPro" id="IPR008979">
    <property type="entry name" value="Galactose-bd-like_sf"/>
</dbReference>